<proteinExistence type="predicted"/>
<evidence type="ECO:0000313" key="1">
    <source>
        <dbReference type="EMBL" id="PFN18301.1"/>
    </source>
</evidence>
<dbReference type="Proteomes" id="UP000225182">
    <property type="component" value="Unassembled WGS sequence"/>
</dbReference>
<reference evidence="1 2" key="1">
    <citation type="submission" date="2017-09" db="EMBL/GenBank/DDBJ databases">
        <title>Large-scale bioinformatics analysis of Bacillus genomes uncovers conserved roles of natural products in bacterial physiology.</title>
        <authorList>
            <consortium name="Agbiome Team Llc"/>
            <person name="Bleich R.M."/>
            <person name="Grubbs K.J."/>
            <person name="Santa Maria K.C."/>
            <person name="Allen S.E."/>
            <person name="Farag S."/>
            <person name="Shank E.A."/>
            <person name="Bowers A."/>
        </authorList>
    </citation>
    <scope>NUCLEOTIDE SEQUENCE [LARGE SCALE GENOMIC DNA]</scope>
    <source>
        <strain evidence="1 2">AFS076905</strain>
    </source>
</reference>
<name>A0A2B1JWP8_BACCE</name>
<organism evidence="1 2">
    <name type="scientific">Bacillus cereus</name>
    <dbReference type="NCBI Taxonomy" id="1396"/>
    <lineage>
        <taxon>Bacteria</taxon>
        <taxon>Bacillati</taxon>
        <taxon>Bacillota</taxon>
        <taxon>Bacilli</taxon>
        <taxon>Bacillales</taxon>
        <taxon>Bacillaceae</taxon>
        <taxon>Bacillus</taxon>
        <taxon>Bacillus cereus group</taxon>
    </lineage>
</organism>
<dbReference type="SUPFAM" id="SSF53474">
    <property type="entry name" value="alpha/beta-Hydrolases"/>
    <property type="match status" value="1"/>
</dbReference>
<accession>A0A2B1JWP8</accession>
<comment type="caution">
    <text evidence="1">The sequence shown here is derived from an EMBL/GenBank/DDBJ whole genome shotgun (WGS) entry which is preliminary data.</text>
</comment>
<dbReference type="RefSeq" id="WP_098542302.1">
    <property type="nucleotide sequence ID" value="NZ_NUYN01000058.1"/>
</dbReference>
<gene>
    <name evidence="1" type="ORF">COJ50_26175</name>
</gene>
<dbReference type="AlphaFoldDB" id="A0A2B1JWP8"/>
<protein>
    <submittedName>
        <fullName evidence="1">Uncharacterized protein</fullName>
    </submittedName>
</protein>
<dbReference type="InterPro" id="IPR029058">
    <property type="entry name" value="AB_hydrolase_fold"/>
</dbReference>
<evidence type="ECO:0000313" key="2">
    <source>
        <dbReference type="Proteomes" id="UP000225182"/>
    </source>
</evidence>
<sequence length="94" mass="10682">MKIQKENIILFGSSIGDFIASGIFFSNIDYAGLISINGSSSFVTSESFFRELDMRTRLEEIELNILKLYDPKCKDFKTNAPILFSHGENNHISR</sequence>
<dbReference type="EMBL" id="NUYN01000058">
    <property type="protein sequence ID" value="PFN18301.1"/>
    <property type="molecule type" value="Genomic_DNA"/>
</dbReference>